<dbReference type="GO" id="GO:0005634">
    <property type="term" value="C:nucleus"/>
    <property type="evidence" value="ECO:0007669"/>
    <property type="project" value="UniProtKB-SubCell"/>
</dbReference>
<dbReference type="PROSITE" id="PS50888">
    <property type="entry name" value="BHLH"/>
    <property type="match status" value="1"/>
</dbReference>
<dbReference type="InterPro" id="IPR011598">
    <property type="entry name" value="bHLH_dom"/>
</dbReference>
<dbReference type="EMBL" id="OZ075146">
    <property type="protein sequence ID" value="CAL5051861.1"/>
    <property type="molecule type" value="Genomic_DNA"/>
</dbReference>
<dbReference type="GO" id="GO:0003677">
    <property type="term" value="F:DNA binding"/>
    <property type="evidence" value="ECO:0007669"/>
    <property type="project" value="UniProtKB-KW"/>
</dbReference>
<name>A0ABC9E4N0_9POAL</name>
<keyword evidence="5" id="KW-0804">Transcription</keyword>
<evidence type="ECO:0000256" key="6">
    <source>
        <dbReference type="ARBA" id="ARBA00023242"/>
    </source>
</evidence>
<dbReference type="Pfam" id="PF00010">
    <property type="entry name" value="HLH"/>
    <property type="match status" value="1"/>
</dbReference>
<dbReference type="SUPFAM" id="SSF47459">
    <property type="entry name" value="HLH, helix-loop-helix DNA-binding domain"/>
    <property type="match status" value="1"/>
</dbReference>
<evidence type="ECO:0000256" key="7">
    <source>
        <dbReference type="SAM" id="MobiDB-lite"/>
    </source>
</evidence>
<dbReference type="InterPro" id="IPR036638">
    <property type="entry name" value="HLH_DNA-bd_sf"/>
</dbReference>
<accession>A0ABC9E4N0</accession>
<evidence type="ECO:0000256" key="3">
    <source>
        <dbReference type="ARBA" id="ARBA00023015"/>
    </source>
</evidence>
<gene>
    <name evidence="9" type="ORF">URODEC1_LOCUS92373</name>
</gene>
<organism evidence="9 10">
    <name type="scientific">Urochloa decumbens</name>
    <dbReference type="NCBI Taxonomy" id="240449"/>
    <lineage>
        <taxon>Eukaryota</taxon>
        <taxon>Viridiplantae</taxon>
        <taxon>Streptophyta</taxon>
        <taxon>Embryophyta</taxon>
        <taxon>Tracheophyta</taxon>
        <taxon>Spermatophyta</taxon>
        <taxon>Magnoliopsida</taxon>
        <taxon>Liliopsida</taxon>
        <taxon>Poales</taxon>
        <taxon>Poaceae</taxon>
        <taxon>PACMAD clade</taxon>
        <taxon>Panicoideae</taxon>
        <taxon>Panicodae</taxon>
        <taxon>Paniceae</taxon>
        <taxon>Melinidinae</taxon>
        <taxon>Urochloa</taxon>
    </lineage>
</organism>
<keyword evidence="4" id="KW-0238">DNA-binding</keyword>
<comment type="similarity">
    <text evidence="2">Belongs to the bHLH protein family.</text>
</comment>
<feature type="domain" description="BHLH" evidence="8">
    <location>
        <begin position="128"/>
        <end position="179"/>
    </location>
</feature>
<dbReference type="PANTHER" id="PTHR11969">
    <property type="entry name" value="MAX DIMERIZATION, MAD"/>
    <property type="match status" value="1"/>
</dbReference>
<dbReference type="SMART" id="SM00353">
    <property type="entry name" value="HLH"/>
    <property type="match status" value="1"/>
</dbReference>
<keyword evidence="10" id="KW-1185">Reference proteome</keyword>
<keyword evidence="6" id="KW-0539">Nucleus</keyword>
<keyword evidence="3" id="KW-0805">Transcription regulation</keyword>
<feature type="compositionally biased region" description="Low complexity" evidence="7">
    <location>
        <begin position="101"/>
        <end position="117"/>
    </location>
</feature>
<evidence type="ECO:0000313" key="9">
    <source>
        <dbReference type="EMBL" id="CAL5051861.1"/>
    </source>
</evidence>
<evidence type="ECO:0000313" key="10">
    <source>
        <dbReference type="Proteomes" id="UP001497457"/>
    </source>
</evidence>
<proteinExistence type="inferred from homology"/>
<feature type="region of interest" description="Disordered" evidence="7">
    <location>
        <begin position="101"/>
        <end position="128"/>
    </location>
</feature>
<comment type="subcellular location">
    <subcellularLocation>
        <location evidence="1">Nucleus</location>
    </subcellularLocation>
</comment>
<evidence type="ECO:0000256" key="1">
    <source>
        <dbReference type="ARBA" id="ARBA00004123"/>
    </source>
</evidence>
<dbReference type="PANTHER" id="PTHR11969:SF62">
    <property type="entry name" value="BHLH TRANSCRIPTION FACTOR"/>
    <property type="match status" value="1"/>
</dbReference>
<reference evidence="10" key="1">
    <citation type="submission" date="2024-06" db="EMBL/GenBank/DDBJ databases">
        <authorList>
            <person name="Ryan C."/>
        </authorList>
    </citation>
    <scope>NUCLEOTIDE SEQUENCE [LARGE SCALE GENOMIC DNA]</scope>
</reference>
<evidence type="ECO:0000256" key="4">
    <source>
        <dbReference type="ARBA" id="ARBA00023125"/>
    </source>
</evidence>
<evidence type="ECO:0000259" key="8">
    <source>
        <dbReference type="PROSITE" id="PS50888"/>
    </source>
</evidence>
<reference evidence="9 10" key="2">
    <citation type="submission" date="2024-10" db="EMBL/GenBank/DDBJ databases">
        <authorList>
            <person name="Ryan C."/>
        </authorList>
    </citation>
    <scope>NUCLEOTIDE SEQUENCE [LARGE SCALE GENOMIC DNA]</scope>
</reference>
<protein>
    <recommendedName>
        <fullName evidence="8">BHLH domain-containing protein</fullName>
    </recommendedName>
</protein>
<sequence length="331" mass="34478">MALLEAVAFPPDHPRVVTCCSSCGTSRILSGYGVAASAGEFEFEGIIEKGVVVAQEDGEPMLPPAPEIGGAACCAWAGGRAATSSCCWVAPAPAPTTLLATSSAPRPARQGATAAGKAARRGAAEAESLRQSHIAVERGRRRRVNEYLAALRALMPPSYSRRGDQASIVGGAIDFVKELEYHLQSLQAQKHAAVTAGGCHGSERFPGFFTSPQYSTAAAAEANDVDDGEGHATTRAGVADVEAAVSDGGHATVKVLAPRRRRRMLLGLLLGMQRRGLAALHLNATTTPDQMVLCTFTLKMGDEWQLSSAGDVAAAVRDIVAGMDTAEERAL</sequence>
<dbReference type="Gene3D" id="4.10.280.10">
    <property type="entry name" value="Helix-loop-helix DNA-binding domain"/>
    <property type="match status" value="1"/>
</dbReference>
<evidence type="ECO:0000256" key="5">
    <source>
        <dbReference type="ARBA" id="ARBA00023163"/>
    </source>
</evidence>
<dbReference type="AlphaFoldDB" id="A0ABC9E4N0"/>
<dbReference type="Proteomes" id="UP001497457">
    <property type="component" value="Chromosome 36b"/>
</dbReference>
<evidence type="ECO:0000256" key="2">
    <source>
        <dbReference type="ARBA" id="ARBA00005510"/>
    </source>
</evidence>